<reference evidence="1" key="1">
    <citation type="submission" date="2021-05" db="EMBL/GenBank/DDBJ databases">
        <authorList>
            <person name="Scholz U."/>
            <person name="Mascher M."/>
            <person name="Fiebig A."/>
        </authorList>
    </citation>
    <scope>NUCLEOTIDE SEQUENCE [LARGE SCALE GENOMIC DNA]</scope>
</reference>
<evidence type="ECO:0000313" key="1">
    <source>
        <dbReference type="EnsemblPlants" id="AVESA.00010b.r2.3AG0405300.1.CDS.1"/>
    </source>
</evidence>
<protein>
    <submittedName>
        <fullName evidence="1">Uncharacterized protein</fullName>
    </submittedName>
</protein>
<dbReference type="Proteomes" id="UP001732700">
    <property type="component" value="Chromosome 3A"/>
</dbReference>
<evidence type="ECO:0000313" key="2">
    <source>
        <dbReference type="Proteomes" id="UP001732700"/>
    </source>
</evidence>
<dbReference type="EnsemblPlants" id="AVESA.00010b.r2.3AG0405300.1">
    <property type="protein sequence ID" value="AVESA.00010b.r2.3AG0405300.1.CDS.1"/>
    <property type="gene ID" value="AVESA.00010b.r2.3AG0405300"/>
</dbReference>
<accession>A0ACD5VAS2</accession>
<proteinExistence type="predicted"/>
<keyword evidence="2" id="KW-1185">Reference proteome</keyword>
<organism evidence="1 2">
    <name type="scientific">Avena sativa</name>
    <name type="common">Oat</name>
    <dbReference type="NCBI Taxonomy" id="4498"/>
    <lineage>
        <taxon>Eukaryota</taxon>
        <taxon>Viridiplantae</taxon>
        <taxon>Streptophyta</taxon>
        <taxon>Embryophyta</taxon>
        <taxon>Tracheophyta</taxon>
        <taxon>Spermatophyta</taxon>
        <taxon>Magnoliopsida</taxon>
        <taxon>Liliopsida</taxon>
        <taxon>Poales</taxon>
        <taxon>Poaceae</taxon>
        <taxon>BOP clade</taxon>
        <taxon>Pooideae</taxon>
        <taxon>Poodae</taxon>
        <taxon>Poeae</taxon>
        <taxon>Poeae Chloroplast Group 1 (Aveneae type)</taxon>
        <taxon>Aveninae</taxon>
        <taxon>Avena</taxon>
    </lineage>
</organism>
<name>A0ACD5VAS2_AVESA</name>
<sequence>MAAILESLLKSCANKLQDIITDEAILILGVEEELTELLRRVELIQCCIYDAEQRRTKELAVNNWLGQLRDVIYDVDEILDVARSKGSKLLPDHPSSCSSKSVAGKGLLVSSCFSSIWLRRDVALRIRNLNKKIENISKDKIFLTFSSSTQPTGKGSTSKLIRSSNLVEPNLVGKEIMHSSRKLVDLVLEHKENKSYKLAIVGTGGVGKTTLAQKIYNDQKIKGSFKLHAWICVSKDYNEVTLLKEVLRNIGVHHEQGETIAELQSKLAEIIAGKSFFLVLDDVWHSNVWTDLLRPPLHATNTGVILVTTRDDQVALRIGVQHTHQVDLMSLEVGWELLWKSMNIDEEKDVQNLRSIGIEIVRKCGRLPLAIRVTASALASRYLTKNEWKKFLGKYVGLQNILLDEIEGALYLSYSELPHRLKQCFLYCALYIEDSVIGLDVTKLWIAEGFVEDQEGRILEDIANEYYYELIHRNLLQPDIRSFNQAECRMHDLLRQLACNISREECFIGDVETLSGKSMSKLRRVTAVSKKDILVLPSMDKMEIKVRTFITINGPWIIEDTLFKKFLLLRVLVLNGSLVQSIPGYIRKLVHLRLLNLDYTHISCLPESIGSLENLQVLSLRYCKVLHSLPSAMTQLCSLRSLDLDGTEINQVPKGIGKLKFLNELNGFPVGDGSGNADVQDGWELEELCCVSQLRLLSLVNLERAPQCSTNTVLMDKKHLQELVLSWSERGEGSYSEDVSSTEKFLEQLIPPSNLESLWINRFFGQHYPTWIGTTYLSSLIHLFLRDVRSCVDLPPIGQLPNLKYFRIEGANLVTKVGTEFVGCKKGAPLCNELVCFPKLECLIFKDMPNWEEWSFSEDQDEGRAEIREHDGQSARLQLLPHLVLLKIDGCPKLRALPQQLGAGTASLKEIRLIGTNNLKAVEDFPLLSELLNIQKCEGLERISSLPQVTELRVHGCPNLCHVEGLGSLQQLGLGEDMQEISSCWVPGLQIQHQQLHGEDLDVYTLSTN</sequence>
<reference evidence="1" key="2">
    <citation type="submission" date="2025-09" db="UniProtKB">
        <authorList>
            <consortium name="EnsemblPlants"/>
        </authorList>
    </citation>
    <scope>IDENTIFICATION</scope>
</reference>